<keyword evidence="7 8" id="KW-0472">Membrane</keyword>
<sequence length="539" mass="58564">MRLPPVLAMSMSERPSVAVPARSWRGMFFVLLTVSLIAKLVIACTLSPFGDEAFYWQESLAPAWGYSDLPPLTAWLIALSEGVLGHGLLAMRLPFLLIGACVPWQVAAIARRYGGEVERWQAATFALVLPLVGSLGVLALPDVPLTFAIVLATRGLLAALETDRLRDWAWLGLGLAIAWATHYRAAMAMLAGAIFLLAMPRGRAQWSRPGLWLASAIASIGLLPLIFYNLGSQGAGIAFQVVERNPWRFHADALVQPLEQAITCTPVAWVVMLWALWRSWRRRDEAPFDAVATIAGTFVVAYFVLGLFADDIRFRVHWPLPGYVLICAILPGLLRDASPAWRRTALAGFVLAGFGLAAGLGYLGLAASKDGAARLAGVKAFPSNFTGWSESAQAVRKQIALRPGAIVVADNFMLAAELRFALGGAREVYSLDSPLNVKHGRAPQLAAWRLDESALATHAGQPLLLVVDETALREREKRDWLGSVCSRVEVTAPLERVDRFDGRRRFALYAATARAMRGSSSDPDACVVWTSAYRASLAP</sequence>
<proteinExistence type="predicted"/>
<protein>
    <recommendedName>
        <fullName evidence="9">Glycosyltransferase RgtA/B/C/D-like domain-containing protein</fullName>
    </recommendedName>
</protein>
<feature type="transmembrane region" description="Helical" evidence="8">
    <location>
        <begin position="288"/>
        <end position="309"/>
    </location>
</feature>
<dbReference type="PANTHER" id="PTHR33908">
    <property type="entry name" value="MANNOSYLTRANSFERASE YKCB-RELATED"/>
    <property type="match status" value="1"/>
</dbReference>
<keyword evidence="3" id="KW-0328">Glycosyltransferase</keyword>
<accession>A0ABT9SUE8</accession>
<feature type="transmembrane region" description="Helical" evidence="8">
    <location>
        <begin position="122"/>
        <end position="150"/>
    </location>
</feature>
<reference evidence="10 11" key="1">
    <citation type="submission" date="2023-07" db="EMBL/GenBank/DDBJ databases">
        <title>Sorghum-associated microbial communities from plants grown in Nebraska, USA.</title>
        <authorList>
            <person name="Schachtman D."/>
        </authorList>
    </citation>
    <scope>NUCLEOTIDE SEQUENCE [LARGE SCALE GENOMIC DNA]</scope>
    <source>
        <strain evidence="10 11">CC60</strain>
    </source>
</reference>
<dbReference type="RefSeq" id="WP_306847410.1">
    <property type="nucleotide sequence ID" value="NZ_JAUSSK010000001.1"/>
</dbReference>
<keyword evidence="11" id="KW-1185">Reference proteome</keyword>
<comment type="subcellular location">
    <subcellularLocation>
        <location evidence="1">Cell membrane</location>
        <topology evidence="1">Multi-pass membrane protein</topology>
    </subcellularLocation>
</comment>
<feature type="transmembrane region" description="Helical" evidence="8">
    <location>
        <begin position="210"/>
        <end position="230"/>
    </location>
</feature>
<keyword evidence="2" id="KW-1003">Cell membrane</keyword>
<feature type="transmembrane region" description="Helical" evidence="8">
    <location>
        <begin position="258"/>
        <end position="276"/>
    </location>
</feature>
<evidence type="ECO:0000256" key="3">
    <source>
        <dbReference type="ARBA" id="ARBA00022676"/>
    </source>
</evidence>
<evidence type="ECO:0000256" key="8">
    <source>
        <dbReference type="SAM" id="Phobius"/>
    </source>
</evidence>
<evidence type="ECO:0000256" key="4">
    <source>
        <dbReference type="ARBA" id="ARBA00022679"/>
    </source>
</evidence>
<dbReference type="EMBL" id="JAUSSK010000001">
    <property type="protein sequence ID" value="MDQ0008615.1"/>
    <property type="molecule type" value="Genomic_DNA"/>
</dbReference>
<evidence type="ECO:0000313" key="10">
    <source>
        <dbReference type="EMBL" id="MDQ0008615.1"/>
    </source>
</evidence>
<gene>
    <name evidence="10" type="ORF">J2T07_000774</name>
</gene>
<feature type="transmembrane region" description="Helical" evidence="8">
    <location>
        <begin position="89"/>
        <end position="110"/>
    </location>
</feature>
<dbReference type="InterPro" id="IPR038731">
    <property type="entry name" value="RgtA/B/C-like"/>
</dbReference>
<dbReference type="Pfam" id="PF13231">
    <property type="entry name" value="PMT_2"/>
    <property type="match status" value="1"/>
</dbReference>
<evidence type="ECO:0000256" key="6">
    <source>
        <dbReference type="ARBA" id="ARBA00022989"/>
    </source>
</evidence>
<keyword evidence="4" id="KW-0808">Transferase</keyword>
<evidence type="ECO:0000256" key="7">
    <source>
        <dbReference type="ARBA" id="ARBA00023136"/>
    </source>
</evidence>
<evidence type="ECO:0000313" key="11">
    <source>
        <dbReference type="Proteomes" id="UP001237737"/>
    </source>
</evidence>
<keyword evidence="5 8" id="KW-0812">Transmembrane</keyword>
<evidence type="ECO:0000256" key="1">
    <source>
        <dbReference type="ARBA" id="ARBA00004651"/>
    </source>
</evidence>
<name>A0ABT9SUE8_9GAMM</name>
<evidence type="ECO:0000256" key="5">
    <source>
        <dbReference type="ARBA" id="ARBA00022692"/>
    </source>
</evidence>
<comment type="caution">
    <text evidence="10">The sequence shown here is derived from an EMBL/GenBank/DDBJ whole genome shotgun (WGS) entry which is preliminary data.</text>
</comment>
<feature type="domain" description="Glycosyltransferase RgtA/B/C/D-like" evidence="9">
    <location>
        <begin position="69"/>
        <end position="227"/>
    </location>
</feature>
<dbReference type="PANTHER" id="PTHR33908:SF11">
    <property type="entry name" value="MEMBRANE PROTEIN"/>
    <property type="match status" value="1"/>
</dbReference>
<feature type="transmembrane region" description="Helical" evidence="8">
    <location>
        <begin position="346"/>
        <end position="365"/>
    </location>
</feature>
<organism evidence="10 11">
    <name type="scientific">Luteibacter jiangsuensis</name>
    <dbReference type="NCBI Taxonomy" id="637577"/>
    <lineage>
        <taxon>Bacteria</taxon>
        <taxon>Pseudomonadati</taxon>
        <taxon>Pseudomonadota</taxon>
        <taxon>Gammaproteobacteria</taxon>
        <taxon>Lysobacterales</taxon>
        <taxon>Rhodanobacteraceae</taxon>
        <taxon>Luteibacter</taxon>
    </lineage>
</organism>
<evidence type="ECO:0000256" key="2">
    <source>
        <dbReference type="ARBA" id="ARBA00022475"/>
    </source>
</evidence>
<dbReference type="InterPro" id="IPR050297">
    <property type="entry name" value="LipidA_mod_glycosyltrf_83"/>
</dbReference>
<evidence type="ECO:0000259" key="9">
    <source>
        <dbReference type="Pfam" id="PF13231"/>
    </source>
</evidence>
<dbReference type="Proteomes" id="UP001237737">
    <property type="component" value="Unassembled WGS sequence"/>
</dbReference>
<feature type="transmembrane region" description="Helical" evidence="8">
    <location>
        <begin position="170"/>
        <end position="198"/>
    </location>
</feature>
<keyword evidence="6 8" id="KW-1133">Transmembrane helix</keyword>
<feature type="transmembrane region" description="Helical" evidence="8">
    <location>
        <begin position="315"/>
        <end position="334"/>
    </location>
</feature>